<gene>
    <name evidence="2" type="ORF">Y1Q_0001757</name>
</gene>
<dbReference type="EMBL" id="AKHW03005917">
    <property type="protein sequence ID" value="KYO25122.1"/>
    <property type="molecule type" value="Genomic_DNA"/>
</dbReference>
<evidence type="ECO:0000313" key="2">
    <source>
        <dbReference type="EMBL" id="KYO25122.1"/>
    </source>
</evidence>
<comment type="caution">
    <text evidence="2">The sequence shown here is derived from an EMBL/GenBank/DDBJ whole genome shotgun (WGS) entry which is preliminary data.</text>
</comment>
<dbReference type="Proteomes" id="UP000050525">
    <property type="component" value="Unassembled WGS sequence"/>
</dbReference>
<protein>
    <submittedName>
        <fullName evidence="2">Uncharacterized protein</fullName>
    </submittedName>
</protein>
<organism evidence="2 3">
    <name type="scientific">Alligator mississippiensis</name>
    <name type="common">American alligator</name>
    <dbReference type="NCBI Taxonomy" id="8496"/>
    <lineage>
        <taxon>Eukaryota</taxon>
        <taxon>Metazoa</taxon>
        <taxon>Chordata</taxon>
        <taxon>Craniata</taxon>
        <taxon>Vertebrata</taxon>
        <taxon>Euteleostomi</taxon>
        <taxon>Archelosauria</taxon>
        <taxon>Archosauria</taxon>
        <taxon>Crocodylia</taxon>
        <taxon>Alligatoridae</taxon>
        <taxon>Alligatorinae</taxon>
        <taxon>Alligator</taxon>
    </lineage>
</organism>
<reference evidence="2 3" key="1">
    <citation type="journal article" date="2012" name="Genome Biol.">
        <title>Sequencing three crocodilian genomes to illuminate the evolution of archosaurs and amniotes.</title>
        <authorList>
            <person name="St John J.A."/>
            <person name="Braun E.L."/>
            <person name="Isberg S.R."/>
            <person name="Miles L.G."/>
            <person name="Chong A.Y."/>
            <person name="Gongora J."/>
            <person name="Dalzell P."/>
            <person name="Moran C."/>
            <person name="Bed'hom B."/>
            <person name="Abzhanov A."/>
            <person name="Burgess S.C."/>
            <person name="Cooksey A.M."/>
            <person name="Castoe T.A."/>
            <person name="Crawford N.G."/>
            <person name="Densmore L.D."/>
            <person name="Drew J.C."/>
            <person name="Edwards S.V."/>
            <person name="Faircloth B.C."/>
            <person name="Fujita M.K."/>
            <person name="Greenwold M.J."/>
            <person name="Hoffmann F.G."/>
            <person name="Howard J.M."/>
            <person name="Iguchi T."/>
            <person name="Janes D.E."/>
            <person name="Khan S.Y."/>
            <person name="Kohno S."/>
            <person name="de Koning A.J."/>
            <person name="Lance S.L."/>
            <person name="McCarthy F.M."/>
            <person name="McCormack J.E."/>
            <person name="Merchant M.E."/>
            <person name="Peterson D.G."/>
            <person name="Pollock D.D."/>
            <person name="Pourmand N."/>
            <person name="Raney B.J."/>
            <person name="Roessler K.A."/>
            <person name="Sanford J.R."/>
            <person name="Sawyer R.H."/>
            <person name="Schmidt C.J."/>
            <person name="Triplett E.W."/>
            <person name="Tuberville T.D."/>
            <person name="Venegas-Anaya M."/>
            <person name="Howard J.T."/>
            <person name="Jarvis E.D."/>
            <person name="Guillette L.J.Jr."/>
            <person name="Glenn T.C."/>
            <person name="Green R.E."/>
            <person name="Ray D.A."/>
        </authorList>
    </citation>
    <scope>NUCLEOTIDE SEQUENCE [LARGE SCALE GENOMIC DNA]</scope>
    <source>
        <strain evidence="2">KSC_2009_1</strain>
    </source>
</reference>
<proteinExistence type="predicted"/>
<keyword evidence="3" id="KW-1185">Reference proteome</keyword>
<name>A0A151MKR5_ALLMI</name>
<feature type="compositionally biased region" description="Polar residues" evidence="1">
    <location>
        <begin position="58"/>
        <end position="70"/>
    </location>
</feature>
<evidence type="ECO:0000313" key="3">
    <source>
        <dbReference type="Proteomes" id="UP000050525"/>
    </source>
</evidence>
<feature type="region of interest" description="Disordered" evidence="1">
    <location>
        <begin position="51"/>
        <end position="79"/>
    </location>
</feature>
<dbReference type="AlphaFoldDB" id="A0A151MKR5"/>
<accession>A0A151MKR5</accession>
<sequence>MKSNTNSCSHSNRHNNEKVLQQWARIQEICLLFKPDTSFLWDLAEGTQIHSPRRQNCHPPSQHLSQNSKARPSPPLPPPLHSCLMNYLWNSLDKKKTQRLDSEQLPTLLDSPVSYISEGVEECSQ</sequence>
<evidence type="ECO:0000256" key="1">
    <source>
        <dbReference type="SAM" id="MobiDB-lite"/>
    </source>
</evidence>